<proteinExistence type="predicted"/>
<evidence type="ECO:0000313" key="2">
    <source>
        <dbReference type="EMBL" id="KAL0905779.1"/>
    </source>
</evidence>
<accession>A0ABD0U1A7</accession>
<organism evidence="2 3">
    <name type="scientific">Dendrobium thyrsiflorum</name>
    <name type="common">Pinecone-like raceme dendrobium</name>
    <name type="synonym">Orchid</name>
    <dbReference type="NCBI Taxonomy" id="117978"/>
    <lineage>
        <taxon>Eukaryota</taxon>
        <taxon>Viridiplantae</taxon>
        <taxon>Streptophyta</taxon>
        <taxon>Embryophyta</taxon>
        <taxon>Tracheophyta</taxon>
        <taxon>Spermatophyta</taxon>
        <taxon>Magnoliopsida</taxon>
        <taxon>Liliopsida</taxon>
        <taxon>Asparagales</taxon>
        <taxon>Orchidaceae</taxon>
        <taxon>Epidendroideae</taxon>
        <taxon>Malaxideae</taxon>
        <taxon>Dendrobiinae</taxon>
        <taxon>Dendrobium</taxon>
    </lineage>
</organism>
<comment type="caution">
    <text evidence="2">The sequence shown here is derived from an EMBL/GenBank/DDBJ whole genome shotgun (WGS) entry which is preliminary data.</text>
</comment>
<dbReference type="EMBL" id="JANQDX010000018">
    <property type="protein sequence ID" value="KAL0905779.1"/>
    <property type="molecule type" value="Genomic_DNA"/>
</dbReference>
<reference evidence="2 3" key="1">
    <citation type="journal article" date="2024" name="Plant Biotechnol. J.">
        <title>Dendrobium thyrsiflorum genome and its molecular insights into genes involved in important horticultural traits.</title>
        <authorList>
            <person name="Chen B."/>
            <person name="Wang J.Y."/>
            <person name="Zheng P.J."/>
            <person name="Li K.L."/>
            <person name="Liang Y.M."/>
            <person name="Chen X.F."/>
            <person name="Zhang C."/>
            <person name="Zhao X."/>
            <person name="He X."/>
            <person name="Zhang G.Q."/>
            <person name="Liu Z.J."/>
            <person name="Xu Q."/>
        </authorList>
    </citation>
    <scope>NUCLEOTIDE SEQUENCE [LARGE SCALE GENOMIC DNA]</scope>
    <source>
        <strain evidence="2">GZMU011</strain>
    </source>
</reference>
<sequence>MRTDDVLLYVISTKGKVCSLQEGYRMEWRYQPEKLSVGPLFVNLERFLPRKVAVVGFHGKQSVESKTSKESEPSITITRFRKRKQLGVPYPSPPRNPSLFSNESVADGNKKTKPPSFTASAGPLIPPTTSSSSYRPTAHPSLSATGRSSLPSYRLTALHQSSGEWASFPQSLPRFCTLAASGGHPSGLHLVVGGGSETLTCSEAVYVCSFLNGRIFPFLFHY</sequence>
<name>A0ABD0U1A7_DENTH</name>
<feature type="region of interest" description="Disordered" evidence="1">
    <location>
        <begin position="83"/>
        <end position="147"/>
    </location>
</feature>
<evidence type="ECO:0000256" key="1">
    <source>
        <dbReference type="SAM" id="MobiDB-lite"/>
    </source>
</evidence>
<evidence type="ECO:0000313" key="3">
    <source>
        <dbReference type="Proteomes" id="UP001552299"/>
    </source>
</evidence>
<dbReference type="AlphaFoldDB" id="A0ABD0U1A7"/>
<protein>
    <submittedName>
        <fullName evidence="2">Uncharacterized protein</fullName>
    </submittedName>
</protein>
<gene>
    <name evidence="2" type="ORF">M5K25_024217</name>
</gene>
<dbReference type="Proteomes" id="UP001552299">
    <property type="component" value="Unassembled WGS sequence"/>
</dbReference>
<keyword evidence="3" id="KW-1185">Reference proteome</keyword>